<accession>A0A853BM55</accession>
<feature type="transmembrane region" description="Helical" evidence="1">
    <location>
        <begin position="53"/>
        <end position="73"/>
    </location>
</feature>
<evidence type="ECO:0000313" key="2">
    <source>
        <dbReference type="EMBL" id="NYI96558.1"/>
    </source>
</evidence>
<keyword evidence="3" id="KW-1185">Reference proteome</keyword>
<evidence type="ECO:0000256" key="1">
    <source>
        <dbReference type="SAM" id="Phobius"/>
    </source>
</evidence>
<dbReference type="AlphaFoldDB" id="A0A853BM55"/>
<sequence length="117" mass="12215">MTVMHAGVEMLAALANTVSIPIANVVEWDTTPRLPDYGFGDSQAPEQNPIERFLNYAQGVIVVLGVFGILYSAGKMVVGRLGRSEVAAEGVGGVVWTIMGVSLMLVAIPVATTIAGV</sequence>
<evidence type="ECO:0000313" key="3">
    <source>
        <dbReference type="Proteomes" id="UP000575985"/>
    </source>
</evidence>
<dbReference type="Proteomes" id="UP000575985">
    <property type="component" value="Unassembled WGS sequence"/>
</dbReference>
<proteinExistence type="predicted"/>
<keyword evidence="1" id="KW-0812">Transmembrane</keyword>
<comment type="caution">
    <text evidence="2">The sequence shown here is derived from an EMBL/GenBank/DDBJ whole genome shotgun (WGS) entry which is preliminary data.</text>
</comment>
<organism evidence="2 3">
    <name type="scientific">Streptomonospora nanhaiensis</name>
    <dbReference type="NCBI Taxonomy" id="1323731"/>
    <lineage>
        <taxon>Bacteria</taxon>
        <taxon>Bacillati</taxon>
        <taxon>Actinomycetota</taxon>
        <taxon>Actinomycetes</taxon>
        <taxon>Streptosporangiales</taxon>
        <taxon>Nocardiopsidaceae</taxon>
        <taxon>Streptomonospora</taxon>
    </lineage>
</organism>
<dbReference type="EMBL" id="JACCFO010000001">
    <property type="protein sequence ID" value="NYI96558.1"/>
    <property type="molecule type" value="Genomic_DNA"/>
</dbReference>
<keyword evidence="1" id="KW-0472">Membrane</keyword>
<reference evidence="2 3" key="1">
    <citation type="submission" date="2020-07" db="EMBL/GenBank/DDBJ databases">
        <title>Sequencing the genomes of 1000 actinobacteria strains.</title>
        <authorList>
            <person name="Klenk H.-P."/>
        </authorList>
    </citation>
    <scope>NUCLEOTIDE SEQUENCE [LARGE SCALE GENOMIC DNA]</scope>
    <source>
        <strain evidence="2 3">DSM 45927</strain>
    </source>
</reference>
<keyword evidence="1" id="KW-1133">Transmembrane helix</keyword>
<protein>
    <submittedName>
        <fullName evidence="2">Uncharacterized protein</fullName>
    </submittedName>
</protein>
<feature type="transmembrane region" description="Helical" evidence="1">
    <location>
        <begin position="93"/>
        <end position="115"/>
    </location>
</feature>
<gene>
    <name evidence="2" type="ORF">HNR12_002835</name>
</gene>
<name>A0A853BM55_9ACTN</name>